<dbReference type="Pfam" id="PF03937">
    <property type="entry name" value="Sdh5"/>
    <property type="match status" value="1"/>
</dbReference>
<dbReference type="AlphaFoldDB" id="A0AA45UTA4"/>
<protein>
    <recommendedName>
        <fullName evidence="2">FAD assembly factor SdhE</fullName>
    </recommendedName>
</protein>
<evidence type="ECO:0000256" key="1">
    <source>
        <dbReference type="ARBA" id="ARBA00008571"/>
    </source>
</evidence>
<keyword evidence="3" id="KW-0143">Chaperone</keyword>
<dbReference type="Proteomes" id="UP000078419">
    <property type="component" value="Unassembled WGS sequence"/>
</dbReference>
<dbReference type="Gene3D" id="1.10.150.250">
    <property type="entry name" value="Flavinator of succinate dehydrogenase"/>
    <property type="match status" value="1"/>
</dbReference>
<evidence type="ECO:0000256" key="2">
    <source>
        <dbReference type="ARBA" id="ARBA00019418"/>
    </source>
</evidence>
<comment type="similarity">
    <text evidence="1">Belongs to the SdhE FAD assembly factor family.</text>
</comment>
<dbReference type="PANTHER" id="PTHR12469">
    <property type="entry name" value="PROTEIN EMI5 HOMOLOG, MITOCHONDRIAL"/>
    <property type="match status" value="1"/>
</dbReference>
<name>A0AA45UTA4_ANAPH</name>
<comment type="caution">
    <text evidence="4">The sequence shown here is derived from an EMBL/GenBank/DDBJ whole genome shotgun (WGS) entry which is preliminary data.</text>
</comment>
<dbReference type="EMBL" id="FLLR01000030">
    <property type="protein sequence ID" value="SBO14432.1"/>
    <property type="molecule type" value="Genomic_DNA"/>
</dbReference>
<dbReference type="PANTHER" id="PTHR12469:SF2">
    <property type="entry name" value="SUCCINATE DEHYDROGENASE ASSEMBLY FACTOR 2, MITOCHONDRIAL"/>
    <property type="match status" value="1"/>
</dbReference>
<sequence length="94" mass="10631">MSLYIAMIDTPTSEIRRRLLYRSVHRGCKEMDILLGSFAQHHLHLLSDEQVANYEAIVELDDALLYSYVVGRVPIPQGIDSALIELISGFASRK</sequence>
<accession>A0AA45UTA4</accession>
<reference evidence="5" key="1">
    <citation type="submission" date="2016-03" db="EMBL/GenBank/DDBJ databases">
        <authorList>
            <person name="Loux Valentin"/>
        </authorList>
    </citation>
    <scope>NUCLEOTIDE SEQUENCE [LARGE SCALE GENOMIC DNA]</scope>
    <source>
        <strain evidence="5">C1</strain>
    </source>
</reference>
<evidence type="ECO:0000313" key="4">
    <source>
        <dbReference type="EMBL" id="SBO14432.1"/>
    </source>
</evidence>
<dbReference type="InterPro" id="IPR005631">
    <property type="entry name" value="SDH"/>
</dbReference>
<evidence type="ECO:0000256" key="3">
    <source>
        <dbReference type="ARBA" id="ARBA00023186"/>
    </source>
</evidence>
<dbReference type="GO" id="GO:0006099">
    <property type="term" value="P:tricarboxylic acid cycle"/>
    <property type="evidence" value="ECO:0007669"/>
    <property type="project" value="TreeGrafter"/>
</dbReference>
<dbReference type="GeneID" id="92747897"/>
<dbReference type="RefSeq" id="WP_020849125.1">
    <property type="nucleotide sequence ID" value="NZ_CCXQ01000078.1"/>
</dbReference>
<evidence type="ECO:0000313" key="5">
    <source>
        <dbReference type="Proteomes" id="UP000078419"/>
    </source>
</evidence>
<organism evidence="4 5">
    <name type="scientific">Anaplasma phagocytophilum</name>
    <name type="common">Ehrlichia phagocytophila</name>
    <dbReference type="NCBI Taxonomy" id="948"/>
    <lineage>
        <taxon>Bacteria</taxon>
        <taxon>Pseudomonadati</taxon>
        <taxon>Pseudomonadota</taxon>
        <taxon>Alphaproteobacteria</taxon>
        <taxon>Rickettsiales</taxon>
        <taxon>Anaplasmataceae</taxon>
        <taxon>Anaplasma</taxon>
        <taxon>phagocytophilum group</taxon>
    </lineage>
</organism>
<dbReference type="InterPro" id="IPR036714">
    <property type="entry name" value="SDH_sf"/>
</dbReference>
<gene>
    <name evidence="4" type="ORF">ANAPC1_00786</name>
</gene>
<dbReference type="SUPFAM" id="SSF109910">
    <property type="entry name" value="YgfY-like"/>
    <property type="match status" value="1"/>
</dbReference>
<proteinExistence type="inferred from homology"/>